<dbReference type="EMBL" id="JAPFFK010000017">
    <property type="protein sequence ID" value="KAJ6698014.1"/>
    <property type="molecule type" value="Genomic_DNA"/>
</dbReference>
<accession>A0A9Q0T1L0</accession>
<reference evidence="1" key="1">
    <citation type="submission" date="2022-11" db="EMBL/GenBank/DDBJ databases">
        <authorList>
            <person name="Hyden B.L."/>
            <person name="Feng K."/>
            <person name="Yates T."/>
            <person name="Jawdy S."/>
            <person name="Smart L.B."/>
            <person name="Muchero W."/>
        </authorList>
    </citation>
    <scope>NUCLEOTIDE SEQUENCE</scope>
    <source>
        <tissue evidence="1">Shoot tip</tissue>
    </source>
</reference>
<dbReference type="AlphaFoldDB" id="A0A9Q0T1L0"/>
<protein>
    <submittedName>
        <fullName evidence="1">Uncharacterized protein</fullName>
    </submittedName>
</protein>
<name>A0A9Q0T1L0_SALPP</name>
<keyword evidence="2" id="KW-1185">Reference proteome</keyword>
<dbReference type="Proteomes" id="UP001151532">
    <property type="component" value="Chromosome 6"/>
</dbReference>
<organism evidence="1 2">
    <name type="scientific">Salix purpurea</name>
    <name type="common">Purple osier willow</name>
    <dbReference type="NCBI Taxonomy" id="77065"/>
    <lineage>
        <taxon>Eukaryota</taxon>
        <taxon>Viridiplantae</taxon>
        <taxon>Streptophyta</taxon>
        <taxon>Embryophyta</taxon>
        <taxon>Tracheophyta</taxon>
        <taxon>Spermatophyta</taxon>
        <taxon>Magnoliopsida</taxon>
        <taxon>eudicotyledons</taxon>
        <taxon>Gunneridae</taxon>
        <taxon>Pentapetalae</taxon>
        <taxon>rosids</taxon>
        <taxon>fabids</taxon>
        <taxon>Malpighiales</taxon>
        <taxon>Salicaceae</taxon>
        <taxon>Saliceae</taxon>
        <taxon>Salix</taxon>
    </lineage>
</organism>
<gene>
    <name evidence="1" type="ORF">OIU79_011537</name>
</gene>
<reference evidence="1" key="2">
    <citation type="journal article" date="2023" name="Int. J. Mol. Sci.">
        <title>De Novo Assembly and Annotation of 11 Diverse Shrub Willow (Salix) Genomes Reveals Novel Gene Organization in Sex-Linked Regions.</title>
        <authorList>
            <person name="Hyden B."/>
            <person name="Feng K."/>
            <person name="Yates T.B."/>
            <person name="Jawdy S."/>
            <person name="Cereghino C."/>
            <person name="Smart L.B."/>
            <person name="Muchero W."/>
        </authorList>
    </citation>
    <scope>NUCLEOTIDE SEQUENCE</scope>
    <source>
        <tissue evidence="1">Shoot tip</tissue>
    </source>
</reference>
<evidence type="ECO:0000313" key="1">
    <source>
        <dbReference type="EMBL" id="KAJ6698014.1"/>
    </source>
</evidence>
<comment type="caution">
    <text evidence="1">The sequence shown here is derived from an EMBL/GenBank/DDBJ whole genome shotgun (WGS) entry which is preliminary data.</text>
</comment>
<sequence>MAHGGRLVVEAGGYCALLWRADDVLLQTRGMMIGCCGGNAGAVSLTMEDGCLLAVTMRRR</sequence>
<evidence type="ECO:0000313" key="2">
    <source>
        <dbReference type="Proteomes" id="UP001151532"/>
    </source>
</evidence>
<proteinExistence type="predicted"/>